<sequence>MSSTAQDSEIALIHKLGDLLHELPSSVEVIPGGLGDWPSLTPEFPVLLAEGNAGIPNKVLLRLYLCALSLFNPLRSNLRDYRWSDGQSRMLLNTTAIILLANPAHQTALNSRKRLVQSGRLLVPQELGFNRNHLCSCRESAKQSILWNHREWLLRRQYIGDNISPCNIPAAVLQKELDLIMKCSEIYPRNYHAWAHWHFCLEMVHREELYSFLTAAYLRLVQWVERNVSDYTAIHHLYNTARRLQTISLEKTASLQVEVDATPRACFDHAMALVSRYPEHESLWMYLRAVCQDTESRDRVMERVCSLPENEHRRRCVLWLNRSSQ</sequence>
<protein>
    <recommendedName>
        <fullName evidence="7">Protein prenyltransferase alpha subunit repeat-containing protein 1</fullName>
    </recommendedName>
</protein>
<organism evidence="5 6">
    <name type="scientific">Marasmiellus scandens</name>
    <dbReference type="NCBI Taxonomy" id="2682957"/>
    <lineage>
        <taxon>Eukaryota</taxon>
        <taxon>Fungi</taxon>
        <taxon>Dikarya</taxon>
        <taxon>Basidiomycota</taxon>
        <taxon>Agaricomycotina</taxon>
        <taxon>Agaricomycetes</taxon>
        <taxon>Agaricomycetidae</taxon>
        <taxon>Agaricales</taxon>
        <taxon>Marasmiineae</taxon>
        <taxon>Omphalotaceae</taxon>
        <taxon>Marasmiellus</taxon>
    </lineage>
</organism>
<reference evidence="5 6" key="1">
    <citation type="submission" date="2024-01" db="EMBL/GenBank/DDBJ databases">
        <title>A draft genome for the cacao thread blight pathogen Marasmiellus scandens.</title>
        <authorList>
            <person name="Baruah I.K."/>
            <person name="Leung J."/>
            <person name="Bukari Y."/>
            <person name="Amoako-Attah I."/>
            <person name="Meinhardt L.W."/>
            <person name="Bailey B.A."/>
            <person name="Cohen S.P."/>
        </authorList>
    </citation>
    <scope>NUCLEOTIDE SEQUENCE [LARGE SCALE GENOMIC DNA]</scope>
    <source>
        <strain evidence="5 6">GH-19</strain>
    </source>
</reference>
<gene>
    <name evidence="5" type="ORF">VKT23_001174</name>
</gene>
<dbReference type="InterPro" id="IPR002088">
    <property type="entry name" value="Prenyl_trans_a"/>
</dbReference>
<keyword evidence="6" id="KW-1185">Reference proteome</keyword>
<keyword evidence="4" id="KW-0677">Repeat</keyword>
<dbReference type="Gene3D" id="1.25.40.120">
    <property type="entry name" value="Protein prenylyltransferase"/>
    <property type="match status" value="1"/>
</dbReference>
<dbReference type="PROSITE" id="PS51147">
    <property type="entry name" value="PFTA"/>
    <property type="match status" value="1"/>
</dbReference>
<dbReference type="Proteomes" id="UP001498398">
    <property type="component" value="Unassembled WGS sequence"/>
</dbReference>
<evidence type="ECO:0000313" key="5">
    <source>
        <dbReference type="EMBL" id="KAK7473071.1"/>
    </source>
</evidence>
<evidence type="ECO:0000256" key="3">
    <source>
        <dbReference type="ARBA" id="ARBA00022679"/>
    </source>
</evidence>
<name>A0ABR1KC87_9AGAR</name>
<dbReference type="PANTHER" id="PTHR11129:SF3">
    <property type="entry name" value="PROTEIN PRENYLTRANSFERASE ALPHA SUBUNIT REPEAT-CONTAINING PROTEIN 1"/>
    <property type="match status" value="1"/>
</dbReference>
<dbReference type="EMBL" id="JBANRG010000001">
    <property type="protein sequence ID" value="KAK7473071.1"/>
    <property type="molecule type" value="Genomic_DNA"/>
</dbReference>
<evidence type="ECO:0000256" key="1">
    <source>
        <dbReference type="ARBA" id="ARBA00006734"/>
    </source>
</evidence>
<comment type="similarity">
    <text evidence="1">Belongs to the protein prenyltransferase subunit alpha family.</text>
</comment>
<evidence type="ECO:0000256" key="4">
    <source>
        <dbReference type="ARBA" id="ARBA00022737"/>
    </source>
</evidence>
<comment type="caution">
    <text evidence="5">The sequence shown here is derived from an EMBL/GenBank/DDBJ whole genome shotgun (WGS) entry which is preliminary data.</text>
</comment>
<evidence type="ECO:0000256" key="2">
    <source>
        <dbReference type="ARBA" id="ARBA00022602"/>
    </source>
</evidence>
<keyword evidence="2" id="KW-0637">Prenyltransferase</keyword>
<keyword evidence="3" id="KW-0808">Transferase</keyword>
<dbReference type="Pfam" id="PF01239">
    <property type="entry name" value="PPTA"/>
    <property type="match status" value="1"/>
</dbReference>
<dbReference type="SUPFAM" id="SSF48439">
    <property type="entry name" value="Protein prenylyltransferase"/>
    <property type="match status" value="1"/>
</dbReference>
<accession>A0ABR1KC87</accession>
<evidence type="ECO:0000313" key="6">
    <source>
        <dbReference type="Proteomes" id="UP001498398"/>
    </source>
</evidence>
<proteinExistence type="inferred from homology"/>
<evidence type="ECO:0008006" key="7">
    <source>
        <dbReference type="Google" id="ProtNLM"/>
    </source>
</evidence>
<dbReference type="PANTHER" id="PTHR11129">
    <property type="entry name" value="PROTEIN FARNESYLTRANSFERASE ALPHA SUBUNIT/RAB GERANYLGERANYL TRANSFERASE ALPHA SUBUNIT"/>
    <property type="match status" value="1"/>
</dbReference>